<dbReference type="GO" id="GO:0006412">
    <property type="term" value="P:translation"/>
    <property type="evidence" value="ECO:0007669"/>
    <property type="project" value="UniProtKB-KW"/>
</dbReference>
<dbReference type="GO" id="GO:0005524">
    <property type="term" value="F:ATP binding"/>
    <property type="evidence" value="ECO:0007669"/>
    <property type="project" value="UniProtKB-KW"/>
</dbReference>
<proteinExistence type="predicted"/>
<dbReference type="Gene3D" id="1.10.10.10">
    <property type="entry name" value="Winged helix-like DNA-binding domain superfamily/Winged helix DNA-binding domain"/>
    <property type="match status" value="1"/>
</dbReference>
<keyword evidence="4" id="KW-0648">Protein biosynthesis</keyword>
<dbReference type="Pfam" id="PF14544">
    <property type="entry name" value="DUF4443"/>
    <property type="match status" value="1"/>
</dbReference>
<dbReference type="InterPro" id="IPR054039">
    <property type="entry name" value="PH0730-like_N"/>
</dbReference>
<dbReference type="Gene3D" id="3.30.1360.30">
    <property type="entry name" value="GAD-like domain"/>
    <property type="match status" value="1"/>
</dbReference>
<dbReference type="InterPro" id="IPR036388">
    <property type="entry name" value="WH-like_DNA-bd_sf"/>
</dbReference>
<evidence type="ECO:0000259" key="5">
    <source>
        <dbReference type="Pfam" id="PF14544"/>
    </source>
</evidence>
<evidence type="ECO:0008006" key="8">
    <source>
        <dbReference type="Google" id="ProtNLM"/>
    </source>
</evidence>
<gene>
    <name evidence="7" type="ORF">ENU30_04410</name>
</gene>
<protein>
    <recommendedName>
        <fullName evidence="8">DUF4443 domain-containing protein</fullName>
    </recommendedName>
</protein>
<organism evidence="7">
    <name type="scientific">Ignisphaera aggregans</name>
    <dbReference type="NCBI Taxonomy" id="334771"/>
    <lineage>
        <taxon>Archaea</taxon>
        <taxon>Thermoproteota</taxon>
        <taxon>Thermoprotei</taxon>
        <taxon>Desulfurococcales</taxon>
        <taxon>Desulfurococcaceae</taxon>
        <taxon>Ignisphaera</taxon>
    </lineage>
</organism>
<comment type="caution">
    <text evidence="7">The sequence shown here is derived from an EMBL/GenBank/DDBJ whole genome shotgun (WGS) entry which is preliminary data.</text>
</comment>
<evidence type="ECO:0000256" key="4">
    <source>
        <dbReference type="ARBA" id="ARBA00022917"/>
    </source>
</evidence>
<keyword evidence="3" id="KW-0067">ATP-binding</keyword>
<reference evidence="7" key="1">
    <citation type="journal article" date="2020" name="mSystems">
        <title>Genome- and Community-Level Interaction Insights into Carbon Utilization and Element Cycling Functions of Hydrothermarchaeota in Hydrothermal Sediment.</title>
        <authorList>
            <person name="Zhou Z."/>
            <person name="Liu Y."/>
            <person name="Xu W."/>
            <person name="Pan J."/>
            <person name="Luo Z.H."/>
            <person name="Li M."/>
        </authorList>
    </citation>
    <scope>NUCLEOTIDE SEQUENCE [LARGE SCALE GENOMIC DNA]</scope>
    <source>
        <strain evidence="7">SpSt-657</strain>
    </source>
</reference>
<keyword evidence="1" id="KW-0436">Ligase</keyword>
<feature type="domain" description="DUF4443" evidence="5">
    <location>
        <begin position="111"/>
        <end position="205"/>
    </location>
</feature>
<evidence type="ECO:0000256" key="2">
    <source>
        <dbReference type="ARBA" id="ARBA00022741"/>
    </source>
</evidence>
<evidence type="ECO:0000256" key="3">
    <source>
        <dbReference type="ARBA" id="ARBA00022840"/>
    </source>
</evidence>
<evidence type="ECO:0000313" key="7">
    <source>
        <dbReference type="EMBL" id="HGQ18200.1"/>
    </source>
</evidence>
<feature type="domain" description="PH0730-like N-terminal" evidence="6">
    <location>
        <begin position="27"/>
        <end position="84"/>
    </location>
</feature>
<dbReference type="Pfam" id="PF22167">
    <property type="entry name" value="PH0730-like_N"/>
    <property type="match status" value="1"/>
</dbReference>
<dbReference type="InterPro" id="IPR036390">
    <property type="entry name" value="WH_DNA-bd_sf"/>
</dbReference>
<dbReference type="GO" id="GO:0005737">
    <property type="term" value="C:cytoplasm"/>
    <property type="evidence" value="ECO:0007669"/>
    <property type="project" value="InterPro"/>
</dbReference>
<keyword evidence="2" id="KW-0547">Nucleotide-binding</keyword>
<name>A0A7J3JQ38_9CREN</name>
<evidence type="ECO:0000259" key="6">
    <source>
        <dbReference type="Pfam" id="PF22167"/>
    </source>
</evidence>
<accession>A0A7J3JQ38</accession>
<evidence type="ECO:0000256" key="1">
    <source>
        <dbReference type="ARBA" id="ARBA00022598"/>
    </source>
</evidence>
<dbReference type="SUPFAM" id="SSF55261">
    <property type="entry name" value="GAD domain-like"/>
    <property type="match status" value="1"/>
</dbReference>
<dbReference type="AlphaFoldDB" id="A0A7J3JQ38"/>
<dbReference type="InterPro" id="IPR029349">
    <property type="entry name" value="DUF4443"/>
</dbReference>
<sequence>MITVSELLENIVAPHKGVKPSFEPYHVLKTLMILREKEPLGRHVLSKQLSLGISSTRTLMKRLRVHNLINVDPIGGCTLTSKGKSLIDSIVSVIKRIDNVSDIVEGVLKLAKYAYAALLNNYKNNMLSIGISNARDILISCGAKAALIIFINEHHIYIPPDDKLNEKVYPVLANIARYMEALYGDVILISYSDKDAIAESSLYNGLVHIVLRNLLF</sequence>
<dbReference type="SUPFAM" id="SSF46785">
    <property type="entry name" value="Winged helix' DNA-binding domain"/>
    <property type="match status" value="1"/>
</dbReference>
<dbReference type="InterPro" id="IPR004115">
    <property type="entry name" value="GAD-like_sf"/>
</dbReference>
<dbReference type="EMBL" id="DTBZ01000082">
    <property type="protein sequence ID" value="HGQ18200.1"/>
    <property type="molecule type" value="Genomic_DNA"/>
</dbReference>
<dbReference type="GO" id="GO:0004812">
    <property type="term" value="F:aminoacyl-tRNA ligase activity"/>
    <property type="evidence" value="ECO:0007669"/>
    <property type="project" value="InterPro"/>
</dbReference>